<evidence type="ECO:0000256" key="5">
    <source>
        <dbReference type="ARBA" id="ARBA00022670"/>
    </source>
</evidence>
<evidence type="ECO:0000256" key="4">
    <source>
        <dbReference type="ARBA" id="ARBA00022490"/>
    </source>
</evidence>
<dbReference type="GO" id="GO:0000423">
    <property type="term" value="P:mitophagy"/>
    <property type="evidence" value="ECO:0007669"/>
    <property type="project" value="TreeGrafter"/>
</dbReference>
<dbReference type="SUPFAM" id="SSF54001">
    <property type="entry name" value="Cysteine proteinases"/>
    <property type="match status" value="1"/>
</dbReference>
<sequence>MADVFNASLTYEVGAVEYDDFKPSEEPVYILGTKYSTFHELDDLRSNITSKIWLTYRKNFPAISGTDYTSDTGWGCMLRCGQMVVAEAVMRRHLGKDWQWSQGTKDEKYLRVLRMFQDKKNCTYSIHQIAQMGVSEGKEVGQWFGPNTIAHVLRKLSTFDKWSSLAMHVAMDNVVVMDDIRKICRVETTTDAEDGIRNRTQSHGGLAAAGALSWKPLLLFIPLRLGLSEINPIYYCGLKRTFALKQSLGIIGGKPNHALYIIGVVGDDLVFLDPHTTQLAVDLDVECPEDESYHCAHASRMDIGQLDPSIALCFYMATEAEFDSWCNLAHKHLISQMKQPLFEITEHRPLGWPDLAEDQQRLDEEPQSTEFTVLEQERKFDTSDDEFEIL</sequence>
<keyword evidence="9 11" id="KW-0072">Autophagy</keyword>
<evidence type="ECO:0000256" key="10">
    <source>
        <dbReference type="ARBA" id="ARBA00029362"/>
    </source>
</evidence>
<evidence type="ECO:0000256" key="6">
    <source>
        <dbReference type="ARBA" id="ARBA00022801"/>
    </source>
</evidence>
<keyword evidence="5 11" id="KW-0645">Protease</keyword>
<dbReference type="GO" id="GO:0015031">
    <property type="term" value="P:protein transport"/>
    <property type="evidence" value="ECO:0007669"/>
    <property type="project" value="UniProtKB-KW"/>
</dbReference>
<evidence type="ECO:0000256" key="11">
    <source>
        <dbReference type="RuleBase" id="RU363115"/>
    </source>
</evidence>
<evidence type="ECO:0000259" key="13">
    <source>
        <dbReference type="Pfam" id="PF03416"/>
    </source>
</evidence>
<dbReference type="InterPro" id="IPR038765">
    <property type="entry name" value="Papain-like_cys_pep_sf"/>
</dbReference>
<comment type="subcellular location">
    <subcellularLocation>
        <location evidence="1 11">Cytoplasm</location>
    </subcellularLocation>
</comment>
<keyword evidence="7" id="KW-0788">Thiol protease</keyword>
<dbReference type="Pfam" id="PF03416">
    <property type="entry name" value="Peptidase_C54"/>
    <property type="match status" value="1"/>
</dbReference>
<reference evidence="14" key="1">
    <citation type="journal article" date="2016" name="Ticks Tick Borne Dis.">
        <title>De novo assembly and annotation of the salivary gland transcriptome of Rhipicephalus appendiculatus male and female ticks during blood feeding.</title>
        <authorList>
            <person name="de Castro M.H."/>
            <person name="de Klerk D."/>
            <person name="Pienaar R."/>
            <person name="Latif A.A."/>
            <person name="Rees D.J."/>
            <person name="Mans B.J."/>
        </authorList>
    </citation>
    <scope>NUCLEOTIDE SEQUENCE</scope>
    <source>
        <tissue evidence="14">Salivary glands</tissue>
    </source>
</reference>
<evidence type="ECO:0000256" key="9">
    <source>
        <dbReference type="ARBA" id="ARBA00023006"/>
    </source>
</evidence>
<dbReference type="GO" id="GO:0005737">
    <property type="term" value="C:cytoplasm"/>
    <property type="evidence" value="ECO:0007669"/>
    <property type="project" value="UniProtKB-SubCell"/>
</dbReference>
<comment type="catalytic activity">
    <reaction evidence="10">
        <text>[protein]-C-terminal L-amino acid-glycyl-phosphatidylethanolamide + H2O = [protein]-C-terminal L-amino acid-glycine + a 1,2-diacyl-sn-glycero-3-phosphoethanolamine</text>
        <dbReference type="Rhea" id="RHEA:67548"/>
        <dbReference type="Rhea" id="RHEA-COMP:17323"/>
        <dbReference type="Rhea" id="RHEA-COMP:17324"/>
        <dbReference type="ChEBI" id="CHEBI:15377"/>
        <dbReference type="ChEBI" id="CHEBI:64612"/>
        <dbReference type="ChEBI" id="CHEBI:172940"/>
        <dbReference type="ChEBI" id="CHEBI:172941"/>
    </reaction>
    <physiologicalReaction direction="left-to-right" evidence="10">
        <dbReference type="Rhea" id="RHEA:67549"/>
    </physiologicalReaction>
</comment>
<evidence type="ECO:0000256" key="12">
    <source>
        <dbReference type="SAM" id="MobiDB-lite"/>
    </source>
</evidence>
<dbReference type="GO" id="GO:0019786">
    <property type="term" value="F:protein-phosphatidylethanolamide deconjugating activity"/>
    <property type="evidence" value="ECO:0007669"/>
    <property type="project" value="InterPro"/>
</dbReference>
<proteinExistence type="inferred from homology"/>
<keyword evidence="8 11" id="KW-0653">Protein transport</keyword>
<keyword evidence="3" id="KW-0813">Transport</keyword>
<dbReference type="GO" id="GO:0034727">
    <property type="term" value="P:piecemeal microautophagy of the nucleus"/>
    <property type="evidence" value="ECO:0007669"/>
    <property type="project" value="TreeGrafter"/>
</dbReference>
<evidence type="ECO:0000256" key="8">
    <source>
        <dbReference type="ARBA" id="ARBA00022927"/>
    </source>
</evidence>
<comment type="similarity">
    <text evidence="2 11">Belongs to the peptidase C54 family.</text>
</comment>
<name>A0A131Z2C6_RHIAP</name>
<evidence type="ECO:0000256" key="7">
    <source>
        <dbReference type="ARBA" id="ARBA00022807"/>
    </source>
</evidence>
<dbReference type="PANTHER" id="PTHR22624:SF49">
    <property type="entry name" value="CYSTEINE PROTEASE"/>
    <property type="match status" value="1"/>
</dbReference>
<dbReference type="InterPro" id="IPR046792">
    <property type="entry name" value="Peptidase_C54_cat"/>
</dbReference>
<dbReference type="EMBL" id="GEDV01003672">
    <property type="protein sequence ID" value="JAP84885.1"/>
    <property type="molecule type" value="Transcribed_RNA"/>
</dbReference>
<evidence type="ECO:0000256" key="2">
    <source>
        <dbReference type="ARBA" id="ARBA00010958"/>
    </source>
</evidence>
<dbReference type="InterPro" id="IPR005078">
    <property type="entry name" value="Peptidase_C54"/>
</dbReference>
<protein>
    <recommendedName>
        <fullName evidence="11">Cysteine protease</fullName>
        <ecNumber evidence="11">3.4.22.-</ecNumber>
    </recommendedName>
</protein>
<dbReference type="GO" id="GO:0035973">
    <property type="term" value="P:aggrephagy"/>
    <property type="evidence" value="ECO:0007669"/>
    <property type="project" value="TreeGrafter"/>
</dbReference>
<dbReference type="AlphaFoldDB" id="A0A131Z2C6"/>
<feature type="domain" description="Peptidase C54 catalytic" evidence="13">
    <location>
        <begin position="43"/>
        <end position="327"/>
    </location>
</feature>
<keyword evidence="4 11" id="KW-0963">Cytoplasm</keyword>
<dbReference type="EC" id="3.4.22.-" evidence="11"/>
<evidence type="ECO:0000313" key="14">
    <source>
        <dbReference type="EMBL" id="JAP84885.1"/>
    </source>
</evidence>
<organism evidence="14">
    <name type="scientific">Rhipicephalus appendiculatus</name>
    <name type="common">Brown ear tick</name>
    <dbReference type="NCBI Taxonomy" id="34631"/>
    <lineage>
        <taxon>Eukaryota</taxon>
        <taxon>Metazoa</taxon>
        <taxon>Ecdysozoa</taxon>
        <taxon>Arthropoda</taxon>
        <taxon>Chelicerata</taxon>
        <taxon>Arachnida</taxon>
        <taxon>Acari</taxon>
        <taxon>Parasitiformes</taxon>
        <taxon>Ixodida</taxon>
        <taxon>Ixodoidea</taxon>
        <taxon>Ixodidae</taxon>
        <taxon>Rhipicephalinae</taxon>
        <taxon>Rhipicephalus</taxon>
        <taxon>Rhipicephalus</taxon>
    </lineage>
</organism>
<dbReference type="GO" id="GO:0004197">
    <property type="term" value="F:cysteine-type endopeptidase activity"/>
    <property type="evidence" value="ECO:0007669"/>
    <property type="project" value="TreeGrafter"/>
</dbReference>
<comment type="function">
    <text evidence="11">Cysteine protease that plays a key role in autophagy by mediating both proteolytic activation and delipidation of ATG8 family proteins.</text>
</comment>
<evidence type="ECO:0000256" key="1">
    <source>
        <dbReference type="ARBA" id="ARBA00004496"/>
    </source>
</evidence>
<accession>A0A131Z2C6</accession>
<keyword evidence="6 11" id="KW-0378">Hydrolase</keyword>
<dbReference type="GO" id="GO:0016485">
    <property type="term" value="P:protein processing"/>
    <property type="evidence" value="ECO:0007669"/>
    <property type="project" value="TreeGrafter"/>
</dbReference>
<evidence type="ECO:0000256" key="3">
    <source>
        <dbReference type="ARBA" id="ARBA00022448"/>
    </source>
</evidence>
<feature type="region of interest" description="Disordered" evidence="12">
    <location>
        <begin position="360"/>
        <end position="390"/>
    </location>
</feature>
<dbReference type="PANTHER" id="PTHR22624">
    <property type="entry name" value="CYSTEINE PROTEASE ATG4"/>
    <property type="match status" value="1"/>
</dbReference>
<dbReference type="GO" id="GO:0000045">
    <property type="term" value="P:autophagosome assembly"/>
    <property type="evidence" value="ECO:0007669"/>
    <property type="project" value="TreeGrafter"/>
</dbReference>